<evidence type="ECO:0000313" key="2">
    <source>
        <dbReference type="EMBL" id="CCH68377.1"/>
    </source>
</evidence>
<comment type="caution">
    <text evidence="2">The sequence shown here is derived from an EMBL/GenBank/DDBJ whole genome shotgun (WGS) entry which is preliminary data.</text>
</comment>
<evidence type="ECO:0000256" key="1">
    <source>
        <dbReference type="SAM" id="SignalP"/>
    </source>
</evidence>
<dbReference type="STRING" id="1165094.RINTHH_22220"/>
<reference evidence="2 3" key="1">
    <citation type="submission" date="2012-05" db="EMBL/GenBank/DDBJ databases">
        <authorList>
            <person name="Hilton J."/>
        </authorList>
    </citation>
    <scope>NUCLEOTIDE SEQUENCE [LARGE SCALE GENOMIC DNA]</scope>
    <source>
        <strain evidence="2 3">HH01</strain>
    </source>
</reference>
<keyword evidence="3" id="KW-1185">Reference proteome</keyword>
<reference evidence="3" key="2">
    <citation type="submission" date="2016-01" db="EMBL/GenBank/DDBJ databases">
        <title>Diatom-associated endosymboitic cyanobacterium lacks core nitrogen metabolism enzymes.</title>
        <authorList>
            <person name="Hilton J.A."/>
            <person name="Foster R.A."/>
            <person name="Tripp H.J."/>
            <person name="Carter B.J."/>
            <person name="Zehr J.P."/>
            <person name="Villareal T.A."/>
        </authorList>
    </citation>
    <scope>NUCLEOTIDE SEQUENCE [LARGE SCALE GENOMIC DNA]</scope>
    <source>
        <strain evidence="3">HH01</strain>
    </source>
</reference>
<gene>
    <name evidence="2" type="ORF">RINTHH_22220</name>
</gene>
<proteinExistence type="predicted"/>
<feature type="chain" id="PRO_5004019837" description="SPOR domain-containing protein" evidence="1">
    <location>
        <begin position="28"/>
        <end position="231"/>
    </location>
</feature>
<evidence type="ECO:0008006" key="4">
    <source>
        <dbReference type="Google" id="ProtNLM"/>
    </source>
</evidence>
<keyword evidence="1" id="KW-0732">Signal</keyword>
<evidence type="ECO:0000313" key="3">
    <source>
        <dbReference type="Proteomes" id="UP000053051"/>
    </source>
</evidence>
<dbReference type="AlphaFoldDB" id="M1X0M6"/>
<accession>M1X0M6</accession>
<dbReference type="RefSeq" id="WP_008235983.1">
    <property type="nucleotide sequence ID" value="NZ_CAIY01000088.1"/>
</dbReference>
<dbReference type="Gene3D" id="3.30.70.1070">
    <property type="entry name" value="Sporulation related repeat"/>
    <property type="match status" value="1"/>
</dbReference>
<name>M1X0M6_9NOST</name>
<dbReference type="SUPFAM" id="SSF110997">
    <property type="entry name" value="Sporulation related repeat"/>
    <property type="match status" value="1"/>
</dbReference>
<organism evidence="2 3">
    <name type="scientific">Richelia intracellularis HH01</name>
    <dbReference type="NCBI Taxonomy" id="1165094"/>
    <lineage>
        <taxon>Bacteria</taxon>
        <taxon>Bacillati</taxon>
        <taxon>Cyanobacteriota</taxon>
        <taxon>Cyanophyceae</taxon>
        <taxon>Nostocales</taxon>
        <taxon>Nostocaceae</taxon>
        <taxon>Richelia</taxon>
    </lineage>
</organism>
<dbReference type="InterPro" id="IPR036680">
    <property type="entry name" value="SPOR-like_sf"/>
</dbReference>
<dbReference type="EMBL" id="CAIY01000088">
    <property type="protein sequence ID" value="CCH68377.1"/>
    <property type="molecule type" value="Genomic_DNA"/>
</dbReference>
<sequence length="231" mass="26716">MTFPNYVQPLFLLGASLVMGISNPAIAQAYEEVSNFFSPGFHNKVSQSLGYGQGYLESKNKSPEEHFEQSEFYLVYVDSNNSQTLQKVRQLEPNAYIRQFQGRYIIQAGVFGKYANAQKRIRQLEAYGVSNTKIFNLNIRQDITNNDVITRVKEDVSRYYYVVIPSIPEDAINITNRLRQDTGFYWGINTRNHRLGHHVAVGPFTQYSDARKWNKYLHNMGFSNARVYYGH</sequence>
<feature type="signal peptide" evidence="1">
    <location>
        <begin position="1"/>
        <end position="27"/>
    </location>
</feature>
<protein>
    <recommendedName>
        <fullName evidence="4">SPOR domain-containing protein</fullName>
    </recommendedName>
</protein>
<dbReference type="Proteomes" id="UP000053051">
    <property type="component" value="Unassembled WGS sequence"/>
</dbReference>
<dbReference type="GO" id="GO:0042834">
    <property type="term" value="F:peptidoglycan binding"/>
    <property type="evidence" value="ECO:0007669"/>
    <property type="project" value="InterPro"/>
</dbReference>